<evidence type="ECO:0000313" key="1">
    <source>
        <dbReference type="EMBL" id="KAG8233449.1"/>
    </source>
</evidence>
<accession>A0A8K0P7A7</accession>
<keyword evidence="2" id="KW-1185">Reference proteome</keyword>
<evidence type="ECO:0000313" key="2">
    <source>
        <dbReference type="Proteomes" id="UP000792457"/>
    </source>
</evidence>
<reference evidence="1" key="2">
    <citation type="submission" date="2017-10" db="EMBL/GenBank/DDBJ databases">
        <title>Ladona fulva Genome sequencing and assembly.</title>
        <authorList>
            <person name="Murali S."/>
            <person name="Richards S."/>
            <person name="Bandaranaike D."/>
            <person name="Bellair M."/>
            <person name="Blankenburg K."/>
            <person name="Chao H."/>
            <person name="Dinh H."/>
            <person name="Doddapaneni H."/>
            <person name="Dugan-Rocha S."/>
            <person name="Elkadiri S."/>
            <person name="Gnanaolivu R."/>
            <person name="Hernandez B."/>
            <person name="Skinner E."/>
            <person name="Javaid M."/>
            <person name="Lee S."/>
            <person name="Li M."/>
            <person name="Ming W."/>
            <person name="Munidasa M."/>
            <person name="Muniz J."/>
            <person name="Nguyen L."/>
            <person name="Hughes D."/>
            <person name="Osuji N."/>
            <person name="Pu L.-L."/>
            <person name="Puazo M."/>
            <person name="Qu C."/>
            <person name="Quiroz J."/>
            <person name="Raj R."/>
            <person name="Weissenberger G."/>
            <person name="Xin Y."/>
            <person name="Zou X."/>
            <person name="Han Y."/>
            <person name="Worley K."/>
            <person name="Muzny D."/>
            <person name="Gibbs R."/>
        </authorList>
    </citation>
    <scope>NUCLEOTIDE SEQUENCE</scope>
    <source>
        <strain evidence="1">Sampled in the wild</strain>
    </source>
</reference>
<name>A0A8K0P7A7_LADFU</name>
<organism evidence="1 2">
    <name type="scientific">Ladona fulva</name>
    <name type="common">Scarce chaser dragonfly</name>
    <name type="synonym">Libellula fulva</name>
    <dbReference type="NCBI Taxonomy" id="123851"/>
    <lineage>
        <taxon>Eukaryota</taxon>
        <taxon>Metazoa</taxon>
        <taxon>Ecdysozoa</taxon>
        <taxon>Arthropoda</taxon>
        <taxon>Hexapoda</taxon>
        <taxon>Insecta</taxon>
        <taxon>Pterygota</taxon>
        <taxon>Palaeoptera</taxon>
        <taxon>Odonata</taxon>
        <taxon>Epiprocta</taxon>
        <taxon>Anisoptera</taxon>
        <taxon>Libelluloidea</taxon>
        <taxon>Libellulidae</taxon>
        <taxon>Ladona</taxon>
    </lineage>
</organism>
<sequence>MLNQKGGGECGRKSTNSALDTPLITELRQSYPDDYKNYLQMDKTEDKDEITKETFFLKLEHVFDTIPTKDIKTVIGD</sequence>
<dbReference type="OrthoDB" id="8055218at2759"/>
<comment type="caution">
    <text evidence="1">The sequence shown here is derived from an EMBL/GenBank/DDBJ whole genome shotgun (WGS) entry which is preliminary data.</text>
</comment>
<protein>
    <submittedName>
        <fullName evidence="1">Uncharacterized protein</fullName>
    </submittedName>
</protein>
<reference evidence="1" key="1">
    <citation type="submission" date="2013-04" db="EMBL/GenBank/DDBJ databases">
        <authorList>
            <person name="Qu J."/>
            <person name="Murali S.C."/>
            <person name="Bandaranaike D."/>
            <person name="Bellair M."/>
            <person name="Blankenburg K."/>
            <person name="Chao H."/>
            <person name="Dinh H."/>
            <person name="Doddapaneni H."/>
            <person name="Downs B."/>
            <person name="Dugan-Rocha S."/>
            <person name="Elkadiri S."/>
            <person name="Gnanaolivu R.D."/>
            <person name="Hernandez B."/>
            <person name="Javaid M."/>
            <person name="Jayaseelan J.C."/>
            <person name="Lee S."/>
            <person name="Li M."/>
            <person name="Ming W."/>
            <person name="Munidasa M."/>
            <person name="Muniz J."/>
            <person name="Nguyen L."/>
            <person name="Ongeri F."/>
            <person name="Osuji N."/>
            <person name="Pu L.-L."/>
            <person name="Puazo M."/>
            <person name="Qu C."/>
            <person name="Quiroz J."/>
            <person name="Raj R."/>
            <person name="Weissenberger G."/>
            <person name="Xin Y."/>
            <person name="Zou X."/>
            <person name="Han Y."/>
            <person name="Richards S."/>
            <person name="Worley K."/>
            <person name="Muzny D."/>
            <person name="Gibbs R."/>
        </authorList>
    </citation>
    <scope>NUCLEOTIDE SEQUENCE</scope>
    <source>
        <strain evidence="1">Sampled in the wild</strain>
    </source>
</reference>
<gene>
    <name evidence="1" type="ORF">J437_LFUL010560</name>
</gene>
<dbReference type="AlphaFoldDB" id="A0A8K0P7A7"/>
<dbReference type="Proteomes" id="UP000792457">
    <property type="component" value="Unassembled WGS sequence"/>
</dbReference>
<dbReference type="EMBL" id="KZ308718">
    <property type="protein sequence ID" value="KAG8233449.1"/>
    <property type="molecule type" value="Genomic_DNA"/>
</dbReference>
<proteinExistence type="predicted"/>